<evidence type="ECO:0000256" key="3">
    <source>
        <dbReference type="ARBA" id="ARBA00022578"/>
    </source>
</evidence>
<dbReference type="PANTHER" id="PTHR30405:SF11">
    <property type="entry name" value="RNA-GUIDED DNA ENDONUCLEASE RV2885C-RELATED"/>
    <property type="match status" value="1"/>
</dbReference>
<comment type="similarity">
    <text evidence="1">In the C-terminal section; belongs to the transposase 35 family.</text>
</comment>
<evidence type="ECO:0000313" key="13">
    <source>
        <dbReference type="Proteomes" id="UP000317158"/>
    </source>
</evidence>
<dbReference type="GO" id="GO:0032196">
    <property type="term" value="P:transposition"/>
    <property type="evidence" value="ECO:0007669"/>
    <property type="project" value="UniProtKB-KW"/>
</dbReference>
<dbReference type="GO" id="GO:0006310">
    <property type="term" value="P:DNA recombination"/>
    <property type="evidence" value="ECO:0007669"/>
    <property type="project" value="UniProtKB-KW"/>
</dbReference>
<keyword evidence="5" id="KW-0862">Zinc</keyword>
<dbReference type="InterPro" id="IPR021027">
    <property type="entry name" value="Transposase_put_HTH"/>
</dbReference>
<keyword evidence="8" id="KW-0175">Coiled coil</keyword>
<dbReference type="Pfam" id="PF12323">
    <property type="entry name" value="HTH_OrfB_IS605"/>
    <property type="match status" value="1"/>
</dbReference>
<evidence type="ECO:0000256" key="8">
    <source>
        <dbReference type="SAM" id="Coils"/>
    </source>
</evidence>
<dbReference type="PANTHER" id="PTHR30405">
    <property type="entry name" value="TRANSPOSASE"/>
    <property type="match status" value="1"/>
</dbReference>
<feature type="domain" description="Cas12f1-like TNB" evidence="10">
    <location>
        <begin position="287"/>
        <end position="319"/>
    </location>
</feature>
<dbReference type="GO" id="GO:0003677">
    <property type="term" value="F:DNA binding"/>
    <property type="evidence" value="ECO:0007669"/>
    <property type="project" value="UniProtKB-KW"/>
</dbReference>
<dbReference type="NCBIfam" id="NF040570">
    <property type="entry name" value="guided_TnpB"/>
    <property type="match status" value="1"/>
</dbReference>
<dbReference type="NCBIfam" id="TIGR01766">
    <property type="entry name" value="IS200/IS605 family accessory protein TnpB-like domain"/>
    <property type="match status" value="1"/>
</dbReference>
<dbReference type="GO" id="GO:0046872">
    <property type="term" value="F:metal ion binding"/>
    <property type="evidence" value="ECO:0007669"/>
    <property type="project" value="UniProtKB-KW"/>
</dbReference>
<sequence>MLSYRFRIYPSKKIEQKLKEHLELCRWLYNRLLEELNKAKSEDRKITKKETQALIVKLKDEKPELKEVYSKVLQMVNHQLWNNIFALAKLKKNGKKVGKLRFKGKNWFKTINYNQLGFRLEGKKLIVSKIGEIPIKIHRQIEGKIKGVFIKREKSEKWFAIFQVEQPLKPLPKTHKSIGIDLGIKHFLTDTDGRQIENPKFYEKSLKRIKIEQRKLSKKKSGSKNREKQRVKLVKAYERLVDQRDDFLHKLSRFYVNSYDLIAVENLNIRNMIKNHHLASKILDASWSKFLYMLSYKAEKADKIVVKVNPKGTSKIYKHGDLDRDYNASLNILERALSGLGQSFEPVEIKPLLSIPASAVITGQVSSLKQEAPSVKVG</sequence>
<evidence type="ECO:0000256" key="7">
    <source>
        <dbReference type="ARBA" id="ARBA00023172"/>
    </source>
</evidence>
<evidence type="ECO:0000256" key="6">
    <source>
        <dbReference type="ARBA" id="ARBA00023125"/>
    </source>
</evidence>
<name>A0A520KQY3_METT2</name>
<protein>
    <submittedName>
        <fullName evidence="12">Transposase</fullName>
    </submittedName>
</protein>
<dbReference type="EMBL" id="RXIF01000011">
    <property type="protein sequence ID" value="RZN63976.1"/>
    <property type="molecule type" value="Genomic_DNA"/>
</dbReference>
<feature type="domain" description="Probable transposase IS891/IS1136/IS1341" evidence="9">
    <location>
        <begin position="164"/>
        <end position="275"/>
    </location>
</feature>
<comment type="similarity">
    <text evidence="2">In the N-terminal section; belongs to the transposase 2 family.</text>
</comment>
<evidence type="ECO:0000256" key="5">
    <source>
        <dbReference type="ARBA" id="ARBA00022833"/>
    </source>
</evidence>
<gene>
    <name evidence="12" type="ORF">EF806_05950</name>
</gene>
<dbReference type="Pfam" id="PF07282">
    <property type="entry name" value="Cas12f1-like_TNB"/>
    <property type="match status" value="1"/>
</dbReference>
<evidence type="ECO:0000256" key="4">
    <source>
        <dbReference type="ARBA" id="ARBA00022723"/>
    </source>
</evidence>
<dbReference type="InterPro" id="IPR001959">
    <property type="entry name" value="Transposase"/>
</dbReference>
<dbReference type="InterPro" id="IPR010095">
    <property type="entry name" value="Cas12f1-like_TNB"/>
</dbReference>
<evidence type="ECO:0000259" key="11">
    <source>
        <dbReference type="Pfam" id="PF12323"/>
    </source>
</evidence>
<dbReference type="AlphaFoldDB" id="A0A520KQY3"/>
<organism evidence="12 13">
    <name type="scientific">Methanoliparum thermophilum</name>
    <dbReference type="NCBI Taxonomy" id="2491083"/>
    <lineage>
        <taxon>Archaea</taxon>
        <taxon>Methanobacteriati</taxon>
        <taxon>Methanobacteriota</taxon>
        <taxon>Candidatus Methanoliparia</taxon>
        <taxon>Candidatus Methanoliparales</taxon>
        <taxon>Candidatus Methanoliparaceae</taxon>
        <taxon>Candidatus Methanoliparum</taxon>
    </lineage>
</organism>
<reference evidence="12 13" key="1">
    <citation type="journal article" date="2019" name="Nat. Microbiol.">
        <title>Wide diversity of methane and short-chain alkane metabolisms in uncultured archaea.</title>
        <authorList>
            <person name="Borrel G."/>
            <person name="Adam P.S."/>
            <person name="McKay L.J."/>
            <person name="Chen L.X."/>
            <person name="Sierra-Garcia I.N."/>
            <person name="Sieber C.M."/>
            <person name="Letourneur Q."/>
            <person name="Ghozlane A."/>
            <person name="Andersen G.L."/>
            <person name="Li W.J."/>
            <person name="Hallam S.J."/>
            <person name="Muyzer G."/>
            <person name="de Oliveira V.M."/>
            <person name="Inskeep W.P."/>
            <person name="Banfield J.F."/>
            <person name="Gribaldo S."/>
        </authorList>
    </citation>
    <scope>NUCLEOTIDE SEQUENCE [LARGE SCALE GENOMIC DNA]</scope>
    <source>
        <strain evidence="12">NM1a</strain>
    </source>
</reference>
<proteinExistence type="inferred from homology"/>
<comment type="caution">
    <text evidence="12">The sequence shown here is derived from an EMBL/GenBank/DDBJ whole genome shotgun (WGS) entry which is preliminary data.</text>
</comment>
<accession>A0A520KQY3</accession>
<keyword evidence="4" id="KW-0479">Metal-binding</keyword>
<evidence type="ECO:0000259" key="10">
    <source>
        <dbReference type="Pfam" id="PF07282"/>
    </source>
</evidence>
<evidence type="ECO:0000256" key="2">
    <source>
        <dbReference type="ARBA" id="ARBA00011044"/>
    </source>
</evidence>
<dbReference type="Pfam" id="PF01385">
    <property type="entry name" value="OrfB_IS605"/>
    <property type="match status" value="1"/>
</dbReference>
<dbReference type="Proteomes" id="UP000317158">
    <property type="component" value="Unassembled WGS sequence"/>
</dbReference>
<dbReference type="InterPro" id="IPR051399">
    <property type="entry name" value="RNA-guided_DNA_endo/Transpos"/>
</dbReference>
<keyword evidence="7" id="KW-0233">DNA recombination</keyword>
<keyword evidence="3" id="KW-0815">Transposition</keyword>
<evidence type="ECO:0000259" key="9">
    <source>
        <dbReference type="Pfam" id="PF01385"/>
    </source>
</evidence>
<evidence type="ECO:0000256" key="1">
    <source>
        <dbReference type="ARBA" id="ARBA00008761"/>
    </source>
</evidence>
<evidence type="ECO:0000313" key="12">
    <source>
        <dbReference type="EMBL" id="RZN63976.1"/>
    </source>
</evidence>
<feature type="coiled-coil region" evidence="8">
    <location>
        <begin position="29"/>
        <end position="68"/>
    </location>
</feature>
<keyword evidence="6" id="KW-0238">DNA-binding</keyword>
<feature type="domain" description="Transposase putative helix-turn-helix" evidence="11">
    <location>
        <begin position="2"/>
        <end position="42"/>
    </location>
</feature>